<keyword evidence="4" id="KW-0804">Transcription</keyword>
<reference evidence="9" key="1">
    <citation type="submission" date="2018-11" db="EMBL/GenBank/DDBJ databases">
        <authorList>
            <consortium name="Genoscope - CEA"/>
            <person name="William W."/>
        </authorList>
    </citation>
    <scope>NUCLEOTIDE SEQUENCE</scope>
</reference>
<organism evidence="9">
    <name type="scientific">Brassica oleracea</name>
    <name type="common">Wild cabbage</name>
    <dbReference type="NCBI Taxonomy" id="3712"/>
    <lineage>
        <taxon>Eukaryota</taxon>
        <taxon>Viridiplantae</taxon>
        <taxon>Streptophyta</taxon>
        <taxon>Embryophyta</taxon>
        <taxon>Tracheophyta</taxon>
        <taxon>Spermatophyta</taxon>
        <taxon>Magnoliopsida</taxon>
        <taxon>eudicotyledons</taxon>
        <taxon>Gunneridae</taxon>
        <taxon>Pentapetalae</taxon>
        <taxon>rosids</taxon>
        <taxon>malvids</taxon>
        <taxon>Brassicales</taxon>
        <taxon>Brassicaceae</taxon>
        <taxon>Brassiceae</taxon>
        <taxon>Brassica</taxon>
    </lineage>
</organism>
<protein>
    <recommendedName>
        <fullName evidence="8">MADS-box domain-containing protein</fullName>
    </recommendedName>
</protein>
<evidence type="ECO:0000313" key="9">
    <source>
        <dbReference type="EMBL" id="VDD20507.1"/>
    </source>
</evidence>
<name>A0A3P6CNU9_BRAOL</name>
<dbReference type="PROSITE" id="PS50066">
    <property type="entry name" value="MADS_BOX_2"/>
    <property type="match status" value="1"/>
</dbReference>
<evidence type="ECO:0000256" key="6">
    <source>
        <dbReference type="SAM" id="Coils"/>
    </source>
</evidence>
<dbReference type="InterPro" id="IPR036879">
    <property type="entry name" value="TF_MADSbox_sf"/>
</dbReference>
<dbReference type="Pfam" id="PF00319">
    <property type="entry name" value="SRF-TF"/>
    <property type="match status" value="1"/>
</dbReference>
<accession>A0A3P6CNU9</accession>
<dbReference type="GO" id="GO:0000981">
    <property type="term" value="F:DNA-binding transcription factor activity, RNA polymerase II-specific"/>
    <property type="evidence" value="ECO:0007669"/>
    <property type="project" value="TreeGrafter"/>
</dbReference>
<dbReference type="GO" id="GO:0046983">
    <property type="term" value="F:protein dimerization activity"/>
    <property type="evidence" value="ECO:0007669"/>
    <property type="project" value="InterPro"/>
</dbReference>
<evidence type="ECO:0000256" key="7">
    <source>
        <dbReference type="SAM" id="MobiDB-lite"/>
    </source>
</evidence>
<dbReference type="SUPFAM" id="SSF55455">
    <property type="entry name" value="SRF-like"/>
    <property type="match status" value="1"/>
</dbReference>
<keyword evidence="2" id="KW-0805">Transcription regulation</keyword>
<evidence type="ECO:0000256" key="5">
    <source>
        <dbReference type="ARBA" id="ARBA00023242"/>
    </source>
</evidence>
<dbReference type="FunFam" id="3.40.1810.10:FF:000006">
    <property type="entry name" value="Agamous-like MADS-box protein AGL62"/>
    <property type="match status" value="1"/>
</dbReference>
<feature type="region of interest" description="Disordered" evidence="7">
    <location>
        <begin position="234"/>
        <end position="263"/>
    </location>
</feature>
<evidence type="ECO:0000256" key="3">
    <source>
        <dbReference type="ARBA" id="ARBA00023125"/>
    </source>
</evidence>
<keyword evidence="5" id="KW-0539">Nucleus</keyword>
<sequence>MRKTKGRQKTKMVKIEKEKNLQVTFCKKKNGLFKKANELCTLCNARVAIILFSPSGKICSFGHTKVETIIDRFEKTDHPDSNTQRNMQLGEIHQNSTIRGLNNRLTEVMNNLESEQKTSEELKKLRKKSKLPEIWLKESIGGLDLGQAKEFKVKLENLKKQVIHEAFKIFLATPFPHPGFYGGSSSNAPFGVDGNQRRMVNVNAFDNHNMVLPDHPSPFGNYSRVEGFVPGFNHNMALPSHPNPSESGNEHPNDGNPPQPRSD</sequence>
<dbReference type="Gene3D" id="3.40.1810.10">
    <property type="entry name" value="Transcription factor, MADS-box"/>
    <property type="match status" value="1"/>
</dbReference>
<proteinExistence type="predicted"/>
<dbReference type="EMBL" id="LR031874">
    <property type="protein sequence ID" value="VDD20507.1"/>
    <property type="molecule type" value="Genomic_DNA"/>
</dbReference>
<dbReference type="GO" id="GO:0005634">
    <property type="term" value="C:nucleus"/>
    <property type="evidence" value="ECO:0007669"/>
    <property type="project" value="UniProtKB-SubCell"/>
</dbReference>
<dbReference type="SMART" id="SM00432">
    <property type="entry name" value="MADS"/>
    <property type="match status" value="1"/>
</dbReference>
<gene>
    <name evidence="9" type="ORF">BOLC2T07260H</name>
</gene>
<dbReference type="PANTHER" id="PTHR11945:SF664">
    <property type="entry name" value="MADS-BOX DOMAIN-CONTAINING PROTEIN"/>
    <property type="match status" value="1"/>
</dbReference>
<evidence type="ECO:0000259" key="8">
    <source>
        <dbReference type="PROSITE" id="PS50066"/>
    </source>
</evidence>
<comment type="subcellular location">
    <subcellularLocation>
        <location evidence="1">Nucleus</location>
    </subcellularLocation>
</comment>
<keyword evidence="6" id="KW-0175">Coiled coil</keyword>
<dbReference type="InterPro" id="IPR002100">
    <property type="entry name" value="TF_MADSbox"/>
</dbReference>
<keyword evidence="3" id="KW-0238">DNA-binding</keyword>
<feature type="domain" description="MADS-box" evidence="8">
    <location>
        <begin position="5"/>
        <end position="65"/>
    </location>
</feature>
<dbReference type="AlphaFoldDB" id="A0A3P6CNU9"/>
<evidence type="ECO:0000256" key="2">
    <source>
        <dbReference type="ARBA" id="ARBA00023015"/>
    </source>
</evidence>
<evidence type="ECO:0000256" key="1">
    <source>
        <dbReference type="ARBA" id="ARBA00004123"/>
    </source>
</evidence>
<dbReference type="PRINTS" id="PR00404">
    <property type="entry name" value="MADSDOMAIN"/>
</dbReference>
<feature type="coiled-coil region" evidence="6">
    <location>
        <begin position="98"/>
        <end position="125"/>
    </location>
</feature>
<evidence type="ECO:0000256" key="4">
    <source>
        <dbReference type="ARBA" id="ARBA00023163"/>
    </source>
</evidence>
<dbReference type="GO" id="GO:0000978">
    <property type="term" value="F:RNA polymerase II cis-regulatory region sequence-specific DNA binding"/>
    <property type="evidence" value="ECO:0007669"/>
    <property type="project" value="TreeGrafter"/>
</dbReference>
<dbReference type="PANTHER" id="PTHR11945">
    <property type="entry name" value="MADS BOX PROTEIN"/>
    <property type="match status" value="1"/>
</dbReference>